<feature type="region of interest" description="Disordered" evidence="1">
    <location>
        <begin position="1"/>
        <end position="23"/>
    </location>
</feature>
<dbReference type="Gene3D" id="3.30.559.10">
    <property type="entry name" value="Chloramphenicol acetyltransferase-like domain"/>
    <property type="match status" value="2"/>
</dbReference>
<evidence type="ECO:0000313" key="3">
    <source>
        <dbReference type="Proteomes" id="UP000248349"/>
    </source>
</evidence>
<keyword evidence="3" id="KW-1185">Reference proteome</keyword>
<evidence type="ECO:0000313" key="2">
    <source>
        <dbReference type="EMBL" id="PYH44668.1"/>
    </source>
</evidence>
<dbReference type="InterPro" id="IPR023213">
    <property type="entry name" value="CAT-like_dom_sf"/>
</dbReference>
<dbReference type="RefSeq" id="XP_025430650.1">
    <property type="nucleotide sequence ID" value="XM_025579652.1"/>
</dbReference>
<evidence type="ECO:0000256" key="1">
    <source>
        <dbReference type="SAM" id="MobiDB-lite"/>
    </source>
</evidence>
<dbReference type="Proteomes" id="UP000248349">
    <property type="component" value="Unassembled WGS sequence"/>
</dbReference>
<dbReference type="GeneID" id="37080881"/>
<sequence length="470" mass="51992">MEKQPRETSIQTPSPPGESLEQQMKLSPLEFSFSRQLEVFLTVVLPITLTVEECQAATEAMVGEYPILATRLDRTRSTFTKGRREKAGRSGIFQATTADGDLEELVPSQVPSPAFYDPQLLEALFQSNLSKHDGQRALSIRTVHLRDACVLRFIVQHALADAGGVHWIAETYCAFLSGTHHHHHPTVRPDFLLKPEVIQAGAEMAADGLHPIAARYSQGFRVSWASFLAAYLRQRFWALCPTSARRVRKMLFVPQSCIDDWMVQAQSQGVQVTEHDLLMAFVYQGAHTGLIFTLNIQSHLASVKGALTNPWINVPVEPVATTNLVQTAAHVRRTIQQAREPACVAQIIGQHVPVRNTPAVPKGYGSRTPRVALTSWSHLPWYDLEVKGTKPAWVVGDTQLSQLLTRMGVRMDDGLTTCQARSFAGDGRRRSGYWVQGRVSDGIWTRMMNGLTQGAGEGEATLDAVVVKAL</sequence>
<protein>
    <submittedName>
        <fullName evidence="2">Uncharacterized protein</fullName>
    </submittedName>
</protein>
<dbReference type="AlphaFoldDB" id="A0A318ZX00"/>
<organism evidence="2 3">
    <name type="scientific">Aspergillus saccharolyticus JOP 1030-1</name>
    <dbReference type="NCBI Taxonomy" id="1450539"/>
    <lineage>
        <taxon>Eukaryota</taxon>
        <taxon>Fungi</taxon>
        <taxon>Dikarya</taxon>
        <taxon>Ascomycota</taxon>
        <taxon>Pezizomycotina</taxon>
        <taxon>Eurotiomycetes</taxon>
        <taxon>Eurotiomycetidae</taxon>
        <taxon>Eurotiales</taxon>
        <taxon>Aspergillaceae</taxon>
        <taxon>Aspergillus</taxon>
        <taxon>Aspergillus subgen. Circumdati</taxon>
    </lineage>
</organism>
<accession>A0A318ZX00</accession>
<dbReference type="OrthoDB" id="4432909at2759"/>
<name>A0A318ZX00_9EURO</name>
<gene>
    <name evidence="2" type="ORF">BP01DRAFT_423905</name>
</gene>
<proteinExistence type="predicted"/>
<reference evidence="2 3" key="1">
    <citation type="submission" date="2016-12" db="EMBL/GenBank/DDBJ databases">
        <title>The genomes of Aspergillus section Nigri reveals drivers in fungal speciation.</title>
        <authorList>
            <consortium name="DOE Joint Genome Institute"/>
            <person name="Vesth T.C."/>
            <person name="Nybo J."/>
            <person name="Theobald S."/>
            <person name="Brandl J."/>
            <person name="Frisvad J.C."/>
            <person name="Nielsen K.F."/>
            <person name="Lyhne E.K."/>
            <person name="Kogle M.E."/>
            <person name="Kuo A."/>
            <person name="Riley R."/>
            <person name="Clum A."/>
            <person name="Nolan M."/>
            <person name="Lipzen A."/>
            <person name="Salamov A."/>
            <person name="Henrissat B."/>
            <person name="Wiebenga A."/>
            <person name="De Vries R.P."/>
            <person name="Grigoriev I.V."/>
            <person name="Mortensen U.H."/>
            <person name="Andersen M.R."/>
            <person name="Baker S.E."/>
        </authorList>
    </citation>
    <scope>NUCLEOTIDE SEQUENCE [LARGE SCALE GENOMIC DNA]</scope>
    <source>
        <strain evidence="2 3">JOP 1030-1</strain>
    </source>
</reference>
<dbReference type="EMBL" id="KZ821235">
    <property type="protein sequence ID" value="PYH44668.1"/>
    <property type="molecule type" value="Genomic_DNA"/>
</dbReference>